<comment type="caution">
    <text evidence="1">The sequence shown here is derived from an EMBL/GenBank/DDBJ whole genome shotgun (WGS) entry which is preliminary data.</text>
</comment>
<name>A0ABT7QSA6_9BACT</name>
<keyword evidence="2" id="KW-1185">Reference proteome</keyword>
<accession>A0ABT7QSA6</accession>
<dbReference type="EMBL" id="JAQIBC010000003">
    <property type="protein sequence ID" value="MDM5263968.1"/>
    <property type="molecule type" value="Genomic_DNA"/>
</dbReference>
<organism evidence="1 2">
    <name type="scientific">Sulfurovum xiamenensis</name>
    <dbReference type="NCBI Taxonomy" id="3019066"/>
    <lineage>
        <taxon>Bacteria</taxon>
        <taxon>Pseudomonadati</taxon>
        <taxon>Campylobacterota</taxon>
        <taxon>Epsilonproteobacteria</taxon>
        <taxon>Campylobacterales</taxon>
        <taxon>Sulfurovaceae</taxon>
        <taxon>Sulfurovum</taxon>
    </lineage>
</organism>
<proteinExistence type="predicted"/>
<reference evidence="1" key="1">
    <citation type="submission" date="2023-01" db="EMBL/GenBank/DDBJ databases">
        <title>Sulfurovum sp. XTW-4 genome assembly.</title>
        <authorList>
            <person name="Wang J."/>
        </authorList>
    </citation>
    <scope>NUCLEOTIDE SEQUENCE</scope>
    <source>
        <strain evidence="1">XTW-4</strain>
    </source>
</reference>
<gene>
    <name evidence="1" type="ORF">PF327_07125</name>
</gene>
<dbReference type="RefSeq" id="WP_289401896.1">
    <property type="nucleotide sequence ID" value="NZ_JAQIBC010000003.1"/>
</dbReference>
<evidence type="ECO:0000313" key="1">
    <source>
        <dbReference type="EMBL" id="MDM5263968.1"/>
    </source>
</evidence>
<evidence type="ECO:0000313" key="2">
    <source>
        <dbReference type="Proteomes" id="UP001169066"/>
    </source>
</evidence>
<protein>
    <submittedName>
        <fullName evidence="1">Transposase</fullName>
    </submittedName>
</protein>
<sequence length="213" mass="26004">MKCIYCKYPYTYLLKDNQRKCGQCKRKFSPRKLEREQKLRSLFIEGYNARETSIKTGMHFSTVQKYYENFRIAIALYADEQYQLHAKNITGYDEYLYLPKTLKIKKNIHKLQHFLTLSYENKVYNLMMPTLQHFNFDIADEKEQKILLKYLRFNKITKLTKAQNTITQFWEFFEEFILQYKGVSNEQFIFYLKEAEWRFNYSKSELIHSLKLS</sequence>
<dbReference type="Proteomes" id="UP001169066">
    <property type="component" value="Unassembled WGS sequence"/>
</dbReference>